<protein>
    <submittedName>
        <fullName evidence="1">GGDEF domain-containing protein</fullName>
    </submittedName>
</protein>
<dbReference type="AlphaFoldDB" id="A0A8T8HT82"/>
<accession>A0A8T8HT82</accession>
<feature type="non-terminal residue" evidence="1">
    <location>
        <position position="1"/>
    </location>
</feature>
<evidence type="ECO:0000313" key="1">
    <source>
        <dbReference type="EMBL" id="QTR01571.1"/>
    </source>
</evidence>
<sequence>VDAVCAAVLAAADHDEALYRLGGARAEAGTGLAETLLDLAALQAVLAEPPGSTGIVSPDVDAVPARALRVTALGWGDVVGRQAVDCAADNPLTGLATAAYLRTRLGEVYAEARAAGRQEHVLVLAALDLERTSGWSRVVAMTLLADALREVFDSGQTLASVGPSVAAVLLKRDDRLPRLLRDLRALTADRLAVDPHVAPTGPVRVRVRELPATCSEAVGLIADPGR</sequence>
<dbReference type="Proteomes" id="UP000671828">
    <property type="component" value="Chromosome"/>
</dbReference>
<reference evidence="1" key="1">
    <citation type="submission" date="2021-04" db="EMBL/GenBank/DDBJ databases">
        <title>Saccharothrix algeriensis WGS.</title>
        <authorList>
            <person name="Stuskova K."/>
            <person name="Hakalova E."/>
            <person name="Tebbal A.B."/>
            <person name="Eichmeier A."/>
        </authorList>
    </citation>
    <scope>NUCLEOTIDE SEQUENCE</scope>
    <source>
        <strain evidence="1">NRRL B-24137</strain>
    </source>
</reference>
<gene>
    <name evidence="1" type="ORF">J7S33_19660</name>
</gene>
<evidence type="ECO:0000313" key="2">
    <source>
        <dbReference type="Proteomes" id="UP000671828"/>
    </source>
</evidence>
<dbReference type="EMBL" id="CP072788">
    <property type="protein sequence ID" value="QTR01571.1"/>
    <property type="molecule type" value="Genomic_DNA"/>
</dbReference>
<organism evidence="1 2">
    <name type="scientific">Saccharothrix algeriensis</name>
    <dbReference type="NCBI Taxonomy" id="173560"/>
    <lineage>
        <taxon>Bacteria</taxon>
        <taxon>Bacillati</taxon>
        <taxon>Actinomycetota</taxon>
        <taxon>Actinomycetes</taxon>
        <taxon>Pseudonocardiales</taxon>
        <taxon>Pseudonocardiaceae</taxon>
        <taxon>Saccharothrix</taxon>
    </lineage>
</organism>
<proteinExistence type="predicted"/>
<name>A0A8T8HT82_9PSEU</name>